<dbReference type="EMBL" id="AVOT02006111">
    <property type="protein sequence ID" value="MBW0480797.1"/>
    <property type="molecule type" value="Genomic_DNA"/>
</dbReference>
<reference evidence="2" key="1">
    <citation type="submission" date="2021-03" db="EMBL/GenBank/DDBJ databases">
        <title>Draft genome sequence of rust myrtle Austropuccinia psidii MF-1, a brazilian biotype.</title>
        <authorList>
            <person name="Quecine M.C."/>
            <person name="Pachon D.M.R."/>
            <person name="Bonatelli M.L."/>
            <person name="Correr F.H."/>
            <person name="Franceschini L.M."/>
            <person name="Leite T.F."/>
            <person name="Margarido G.R.A."/>
            <person name="Almeida C.A."/>
            <person name="Ferrarezi J.A."/>
            <person name="Labate C.A."/>
        </authorList>
    </citation>
    <scope>NUCLEOTIDE SEQUENCE</scope>
    <source>
        <strain evidence="2">MF-1</strain>
    </source>
</reference>
<evidence type="ECO:0000313" key="3">
    <source>
        <dbReference type="Proteomes" id="UP000765509"/>
    </source>
</evidence>
<name>A0A9Q3CDM2_9BASI</name>
<dbReference type="Pfam" id="PF24626">
    <property type="entry name" value="SH3_Tf2-1"/>
    <property type="match status" value="1"/>
</dbReference>
<feature type="domain" description="Tf2-1-like SH3-like" evidence="1">
    <location>
        <begin position="1"/>
        <end position="59"/>
    </location>
</feature>
<keyword evidence="3" id="KW-1185">Reference proteome</keyword>
<dbReference type="AlphaFoldDB" id="A0A9Q3CDM2"/>
<evidence type="ECO:0000259" key="1">
    <source>
        <dbReference type="Pfam" id="PF24626"/>
    </source>
</evidence>
<proteinExistence type="predicted"/>
<gene>
    <name evidence="2" type="ORF">O181_020512</name>
</gene>
<organism evidence="2 3">
    <name type="scientific">Austropuccinia psidii MF-1</name>
    <dbReference type="NCBI Taxonomy" id="1389203"/>
    <lineage>
        <taxon>Eukaryota</taxon>
        <taxon>Fungi</taxon>
        <taxon>Dikarya</taxon>
        <taxon>Basidiomycota</taxon>
        <taxon>Pucciniomycotina</taxon>
        <taxon>Pucciniomycetes</taxon>
        <taxon>Pucciniales</taxon>
        <taxon>Sphaerophragmiaceae</taxon>
        <taxon>Austropuccinia</taxon>
    </lineage>
</organism>
<accession>A0A9Q3CDM2</accession>
<sequence length="126" mass="14560">MVWISSKNIKSTRPTGELSEIWAAPFPIFKKFRSHSYHLKIQSQWKSIHPVLHISLLETAKTSSIHNKNQGPPPPIIIEEEVKWGVSQILDSKLKGKLWYLVECKALSQDPERFTLEQAEKLKNFP</sequence>
<protein>
    <recommendedName>
        <fullName evidence="1">Tf2-1-like SH3-like domain-containing protein</fullName>
    </recommendedName>
</protein>
<comment type="caution">
    <text evidence="2">The sequence shown here is derived from an EMBL/GenBank/DDBJ whole genome shotgun (WGS) entry which is preliminary data.</text>
</comment>
<evidence type="ECO:0000313" key="2">
    <source>
        <dbReference type="EMBL" id="MBW0480797.1"/>
    </source>
</evidence>
<dbReference type="Proteomes" id="UP000765509">
    <property type="component" value="Unassembled WGS sequence"/>
</dbReference>
<dbReference type="InterPro" id="IPR056924">
    <property type="entry name" value="SH3_Tf2-1"/>
</dbReference>